<protein>
    <submittedName>
        <fullName evidence="4">T9SS type A sorting domain-containing protein</fullName>
    </submittedName>
</protein>
<gene>
    <name evidence="4" type="ORF">ACFFUU_11390</name>
</gene>
<proteinExistence type="predicted"/>
<dbReference type="InterPro" id="IPR013783">
    <property type="entry name" value="Ig-like_fold"/>
</dbReference>
<comment type="caution">
    <text evidence="4">The sequence shown here is derived from an EMBL/GenBank/DDBJ whole genome shotgun (WGS) entry which is preliminary data.</text>
</comment>
<evidence type="ECO:0000313" key="5">
    <source>
        <dbReference type="Proteomes" id="UP001589576"/>
    </source>
</evidence>
<accession>A0ABV5GGE0</accession>
<feature type="signal peptide" evidence="2">
    <location>
        <begin position="1"/>
        <end position="19"/>
    </location>
</feature>
<dbReference type="PROSITE" id="PS50853">
    <property type="entry name" value="FN3"/>
    <property type="match status" value="1"/>
</dbReference>
<dbReference type="NCBIfam" id="TIGR04183">
    <property type="entry name" value="Por_Secre_tail"/>
    <property type="match status" value="1"/>
</dbReference>
<dbReference type="EMBL" id="JBHMFB010000029">
    <property type="protein sequence ID" value="MFB9090207.1"/>
    <property type="molecule type" value="Genomic_DNA"/>
</dbReference>
<evidence type="ECO:0000313" key="4">
    <source>
        <dbReference type="EMBL" id="MFB9090207.1"/>
    </source>
</evidence>
<dbReference type="InterPro" id="IPR003961">
    <property type="entry name" value="FN3_dom"/>
</dbReference>
<name>A0ABV5GGE0_9FLAO</name>
<dbReference type="Gene3D" id="2.60.120.200">
    <property type="match status" value="1"/>
</dbReference>
<sequence length="491" mass="51785">MKKLLLSSILLLGSLSSFAQDDCSTPLVAVIGTNTAPAVAGVWEASCFNLTADNTGGPINGLWYSYTPTSDGEVTISSDLAANVAPNSVDTMISIMTGTCGTLNCVASDDDVSATNYLSSVTFPVAAGVTYYIEWSNYWDGAGFDFDLSFTAISCLGTYSVNLPTNTTTTSVTLNWDASLSNPANYEVEYGAQGFTQGTGTTLSPATNSVNVSGLAAETVYDYYVRANCGTTQSTWTTVNKFTTAKLCPELATFDNATQLVGWTTSGNTGAYGVGTTAANAQGGTGQYWIFNNSIDVATNNWLISPAFSLQAGEQVTVSFYERNATANGLRSLRVTVGTTPSVAAQTTQLYSNAALLNNTYTQITVPAWTAPAAGTYYFGFNDNSALATTTAATTMRFDTVNFTSVLGTSDFLSSKFSVFPNPVTNVINFSNNANALVSTVEMTDMNGRVIKSDKVNATEGQISVSDLATGMYMMKITTDQGVAVKKIVKQ</sequence>
<reference evidence="4 5" key="1">
    <citation type="submission" date="2024-09" db="EMBL/GenBank/DDBJ databases">
        <authorList>
            <person name="Sun Q."/>
            <person name="Mori K."/>
        </authorList>
    </citation>
    <scope>NUCLEOTIDE SEQUENCE [LARGE SCALE GENOMIC DNA]</scope>
    <source>
        <strain evidence="4 5">CECT 8460</strain>
    </source>
</reference>
<dbReference type="RefSeq" id="WP_290285187.1">
    <property type="nucleotide sequence ID" value="NZ_JAUFQN010000019.1"/>
</dbReference>
<organism evidence="4 5">
    <name type="scientific">Flavobacterium paronense</name>
    <dbReference type="NCBI Taxonomy" id="1392775"/>
    <lineage>
        <taxon>Bacteria</taxon>
        <taxon>Pseudomonadati</taxon>
        <taxon>Bacteroidota</taxon>
        <taxon>Flavobacteriia</taxon>
        <taxon>Flavobacteriales</taxon>
        <taxon>Flavobacteriaceae</taxon>
        <taxon>Flavobacterium</taxon>
    </lineage>
</organism>
<dbReference type="Pfam" id="PF00041">
    <property type="entry name" value="fn3"/>
    <property type="match status" value="1"/>
</dbReference>
<feature type="chain" id="PRO_5045494343" evidence="2">
    <location>
        <begin position="20"/>
        <end position="491"/>
    </location>
</feature>
<keyword evidence="5" id="KW-1185">Reference proteome</keyword>
<dbReference type="CDD" id="cd00063">
    <property type="entry name" value="FN3"/>
    <property type="match status" value="1"/>
</dbReference>
<dbReference type="Gene3D" id="2.60.40.10">
    <property type="entry name" value="Immunoglobulins"/>
    <property type="match status" value="1"/>
</dbReference>
<dbReference type="Proteomes" id="UP001589576">
    <property type="component" value="Unassembled WGS sequence"/>
</dbReference>
<evidence type="ECO:0000256" key="1">
    <source>
        <dbReference type="ARBA" id="ARBA00022729"/>
    </source>
</evidence>
<evidence type="ECO:0000259" key="3">
    <source>
        <dbReference type="PROSITE" id="PS50853"/>
    </source>
</evidence>
<feature type="domain" description="Fibronectin type-III" evidence="3">
    <location>
        <begin position="157"/>
        <end position="247"/>
    </location>
</feature>
<dbReference type="Pfam" id="PF18962">
    <property type="entry name" value="Por_Secre_tail"/>
    <property type="match status" value="1"/>
</dbReference>
<dbReference type="InterPro" id="IPR036116">
    <property type="entry name" value="FN3_sf"/>
</dbReference>
<dbReference type="InterPro" id="IPR026444">
    <property type="entry name" value="Secre_tail"/>
</dbReference>
<dbReference type="SUPFAM" id="SSF49265">
    <property type="entry name" value="Fibronectin type III"/>
    <property type="match status" value="1"/>
</dbReference>
<keyword evidence="1 2" id="KW-0732">Signal</keyword>
<evidence type="ECO:0000256" key="2">
    <source>
        <dbReference type="SAM" id="SignalP"/>
    </source>
</evidence>